<keyword evidence="2" id="KW-1185">Reference proteome</keyword>
<comment type="caution">
    <text evidence="1">The sequence shown here is derived from an EMBL/GenBank/DDBJ whole genome shotgun (WGS) entry which is preliminary data.</text>
</comment>
<dbReference type="Gene3D" id="3.10.450.530">
    <property type="entry name" value="Ribonuclease toxin, BrnT, of type II toxin-antitoxin system"/>
    <property type="match status" value="1"/>
</dbReference>
<dbReference type="OrthoDB" id="9802417at2"/>
<dbReference type="Pfam" id="PF04365">
    <property type="entry name" value="BrnT_toxin"/>
    <property type="match status" value="1"/>
</dbReference>
<dbReference type="EMBL" id="MJLZ01000025">
    <property type="protein sequence ID" value="RLM22688.1"/>
    <property type="molecule type" value="Genomic_DNA"/>
</dbReference>
<dbReference type="Proteomes" id="UP000285648">
    <property type="component" value="Unassembled WGS sequence"/>
</dbReference>
<proteinExistence type="predicted"/>
<gene>
    <name evidence="1" type="ORF">BIY29_11820</name>
</gene>
<protein>
    <recommendedName>
        <fullName evidence="3">BrnT family toxin</fullName>
    </recommendedName>
</protein>
<dbReference type="InterPro" id="IPR007460">
    <property type="entry name" value="BrnT_toxin"/>
</dbReference>
<organism evidence="1 2">
    <name type="scientific">Brenneria alni</name>
    <dbReference type="NCBI Taxonomy" id="71656"/>
    <lineage>
        <taxon>Bacteria</taxon>
        <taxon>Pseudomonadati</taxon>
        <taxon>Pseudomonadota</taxon>
        <taxon>Gammaproteobacteria</taxon>
        <taxon>Enterobacterales</taxon>
        <taxon>Pectobacteriaceae</taxon>
        <taxon>Brenneria</taxon>
    </lineage>
</organism>
<dbReference type="AlphaFoldDB" id="A0A421DMP6"/>
<evidence type="ECO:0000313" key="1">
    <source>
        <dbReference type="EMBL" id="RLM22688.1"/>
    </source>
</evidence>
<evidence type="ECO:0000313" key="2">
    <source>
        <dbReference type="Proteomes" id="UP000285648"/>
    </source>
</evidence>
<name>A0A421DMP6_9GAMM</name>
<evidence type="ECO:0008006" key="3">
    <source>
        <dbReference type="Google" id="ProtNLM"/>
    </source>
</evidence>
<reference evidence="1 2" key="1">
    <citation type="submission" date="2016-09" db="EMBL/GenBank/DDBJ databases">
        <authorList>
            <person name="Doonan J."/>
            <person name="Pachebat J.A."/>
            <person name="Golyshin P.N."/>
            <person name="Denman S."/>
            <person name="Mcdonald J.E."/>
        </authorList>
    </citation>
    <scope>NUCLEOTIDE SEQUENCE [LARGE SCALE GENOMIC DNA]</scope>
    <source>
        <strain evidence="1 2">NCPPB 3934</strain>
    </source>
</reference>
<accession>A0A421DMP6</accession>
<sequence length="92" mass="10607">MAFEWDGDKAHSNLHKHNVAFEFACEIFFDPDALSVPDNRFDYGEKRYQTIGKASGQILLLVVHTDRFSSIRLISARKANAKERARYENDES</sequence>
<dbReference type="InterPro" id="IPR038573">
    <property type="entry name" value="BrnT_sf"/>
</dbReference>